<evidence type="ECO:0000313" key="1">
    <source>
        <dbReference type="EMBL" id="KAJ8671535.1"/>
    </source>
</evidence>
<reference evidence="1" key="1">
    <citation type="submission" date="2023-04" db="EMBL/GenBank/DDBJ databases">
        <title>A chromosome-level genome assembly of the parasitoid wasp Eretmocerus hayati.</title>
        <authorList>
            <person name="Zhong Y."/>
            <person name="Liu S."/>
            <person name="Liu Y."/>
        </authorList>
    </citation>
    <scope>NUCLEOTIDE SEQUENCE</scope>
    <source>
        <strain evidence="1">ZJU_SS_LIU_2023</strain>
    </source>
</reference>
<evidence type="ECO:0000313" key="2">
    <source>
        <dbReference type="Proteomes" id="UP001239111"/>
    </source>
</evidence>
<comment type="caution">
    <text evidence="1">The sequence shown here is derived from an EMBL/GenBank/DDBJ whole genome shotgun (WGS) entry which is preliminary data.</text>
</comment>
<organism evidence="1 2">
    <name type="scientific">Eretmocerus hayati</name>
    <dbReference type="NCBI Taxonomy" id="131215"/>
    <lineage>
        <taxon>Eukaryota</taxon>
        <taxon>Metazoa</taxon>
        <taxon>Ecdysozoa</taxon>
        <taxon>Arthropoda</taxon>
        <taxon>Hexapoda</taxon>
        <taxon>Insecta</taxon>
        <taxon>Pterygota</taxon>
        <taxon>Neoptera</taxon>
        <taxon>Endopterygota</taxon>
        <taxon>Hymenoptera</taxon>
        <taxon>Apocrita</taxon>
        <taxon>Proctotrupomorpha</taxon>
        <taxon>Chalcidoidea</taxon>
        <taxon>Aphelinidae</taxon>
        <taxon>Aphelininae</taxon>
        <taxon>Eretmocerus</taxon>
    </lineage>
</organism>
<proteinExistence type="predicted"/>
<gene>
    <name evidence="1" type="ORF">QAD02_002794</name>
</gene>
<sequence>MGEKESSLCETEIKYSTEAQVTFIEKSNSWLISGPTADSAILKCPFQKQQNRYVPRAAVIQLKDGCSLEIDRVELTSTGYREISMLIPEFNISLLHNKIQILPEDPPPVRDHCVMHWLTMHL</sequence>
<keyword evidence="2" id="KW-1185">Reference proteome</keyword>
<dbReference type="EMBL" id="CM056743">
    <property type="protein sequence ID" value="KAJ8671535.1"/>
    <property type="molecule type" value="Genomic_DNA"/>
</dbReference>
<accession>A0ACC2NPT9</accession>
<name>A0ACC2NPT9_9HYME</name>
<dbReference type="Proteomes" id="UP001239111">
    <property type="component" value="Chromosome 3"/>
</dbReference>
<protein>
    <submittedName>
        <fullName evidence="1">Uncharacterized protein</fullName>
    </submittedName>
</protein>